<name>I6ZJK0_MYCWM</name>
<gene>
    <name evidence="1" type="ordered locus">WEN_02960</name>
</gene>
<protein>
    <submittedName>
        <fullName evidence="1">Uncharacterized protein</fullName>
    </submittedName>
</protein>
<dbReference type="HOGENOM" id="CLU_106274_1_0_14"/>
<dbReference type="EMBL" id="CP003703">
    <property type="protein sequence ID" value="AFN65375.1"/>
    <property type="molecule type" value="Genomic_DNA"/>
</dbReference>
<keyword evidence="2" id="KW-1185">Reference proteome</keyword>
<organism evidence="1 2">
    <name type="scientific">Mycoplasma wenyonii (strain Massachusetts)</name>
    <name type="common">Eperythrozoon wenyonii</name>
    <dbReference type="NCBI Taxonomy" id="1197325"/>
    <lineage>
        <taxon>Bacteria</taxon>
        <taxon>Bacillati</taxon>
        <taxon>Mycoplasmatota</taxon>
        <taxon>Mollicutes</taxon>
        <taxon>Mycoplasmataceae</taxon>
        <taxon>Mycoplasma</taxon>
    </lineage>
</organism>
<dbReference type="RefSeq" id="WP_014850084.1">
    <property type="nucleotide sequence ID" value="NC_018149.1"/>
</dbReference>
<evidence type="ECO:0000313" key="1">
    <source>
        <dbReference type="EMBL" id="AFN65375.1"/>
    </source>
</evidence>
<dbReference type="PATRIC" id="fig|1197325.3.peg.638"/>
<dbReference type="KEGG" id="mwe:WEN_02960"/>
<dbReference type="STRING" id="1197325.WEN_02960"/>
<dbReference type="OrthoDB" id="402795at2"/>
<evidence type="ECO:0000313" key="2">
    <source>
        <dbReference type="Proteomes" id="UP000009005"/>
    </source>
</evidence>
<accession>I6ZJK0</accession>
<reference evidence="1 2" key="1">
    <citation type="journal article" date="2012" name="J. Bacteriol.">
        <title>Complete genome sequence of Mycoplasma wenyonii strain Massachusetts.</title>
        <authorList>
            <person name="Dos Santos A.P."/>
            <person name="Guimaraes A.M."/>
            <person name="do Nascimento N.C."/>
            <person name="Sanmiguel P.J."/>
            <person name="Messick J.B."/>
        </authorList>
    </citation>
    <scope>NUCLEOTIDE SEQUENCE [LARGE SCALE GENOMIC DNA]</scope>
    <source>
        <strain evidence="1 2">Massachusetts</strain>
    </source>
</reference>
<dbReference type="AlphaFoldDB" id="I6ZJK0"/>
<proteinExistence type="predicted"/>
<dbReference type="Proteomes" id="UP000009005">
    <property type="component" value="Chromosome"/>
</dbReference>
<sequence>MATSIAVRTLQIFTGLGAVATTPFATKFANRRINLPFKGDSRKISTAGEYTKNEPEPVKDNKEEAMKKAVEMLGEGKSGDKRGCFWMPQLNSIEFFFCFNVDKLNSLFLFHFDRKGGNAWEDKLNRIEEITLQREMNFAKGKNKSINPRLKAQLAWMHRWRTTFKPNEHCRIDSSEMKSNNYTLTCNASGVSGAERKDPWIQNISKNDVHIPEFQDKIKN</sequence>